<evidence type="ECO:0000313" key="1">
    <source>
        <dbReference type="EMBL" id="MBA1837617.1"/>
    </source>
</evidence>
<reference evidence="1 2" key="1">
    <citation type="submission" date="2020-05" db="EMBL/GenBank/DDBJ databases">
        <title>Descriptions of Corynebacterium xxxx sp. nov., Corynebacterium yyyy sp. nov. and Corynebacterium zzzz sp. nov.</title>
        <authorList>
            <person name="Zhang G."/>
        </authorList>
    </citation>
    <scope>NUCLEOTIDE SEQUENCE [LARGE SCALE GENOMIC DNA]</scope>
    <source>
        <strain evidence="2">zg-913</strain>
    </source>
</reference>
<sequence length="157" mass="17948">MTTQPQWLEEDEQELWRLMISGFTAISRTIDDRLQAGSDLSSSEYAVLVVLSEAQERTLRLRELCAELGWDRSRASHQVTRMAKRGLLAKEKCPGDARGVLIALTEEGMRRLQDAVPDHVETVRRLVFDHLDEDRSAQLRGFFTDVLEADVSHPDQR</sequence>
<proteinExistence type="predicted"/>
<dbReference type="PANTHER" id="PTHR33164">
    <property type="entry name" value="TRANSCRIPTIONAL REGULATOR, MARR FAMILY"/>
    <property type="match status" value="1"/>
</dbReference>
<comment type="caution">
    <text evidence="1">The sequence shown here is derived from an EMBL/GenBank/DDBJ whole genome shotgun (WGS) entry which is preliminary data.</text>
</comment>
<dbReference type="SUPFAM" id="SSF46785">
    <property type="entry name" value="Winged helix' DNA-binding domain"/>
    <property type="match status" value="1"/>
</dbReference>
<dbReference type="EMBL" id="JABFED010000004">
    <property type="protein sequence ID" value="MBA1837617.1"/>
    <property type="molecule type" value="Genomic_DNA"/>
</dbReference>
<organism evidence="1 2">
    <name type="scientific">Corynebacterium wankanglinii</name>
    <dbReference type="NCBI Taxonomy" id="2735136"/>
    <lineage>
        <taxon>Bacteria</taxon>
        <taxon>Bacillati</taxon>
        <taxon>Actinomycetota</taxon>
        <taxon>Actinomycetes</taxon>
        <taxon>Mycobacteriales</taxon>
        <taxon>Corynebacteriaceae</taxon>
        <taxon>Corynebacterium</taxon>
    </lineage>
</organism>
<accession>A0A7H0K7S8</accession>
<keyword evidence="2" id="KW-1185">Reference proteome</keyword>
<dbReference type="Pfam" id="PF12802">
    <property type="entry name" value="MarR_2"/>
    <property type="match status" value="1"/>
</dbReference>
<dbReference type="RefSeq" id="WP_181192327.1">
    <property type="nucleotide sequence ID" value="NZ_JABFED010000004.1"/>
</dbReference>
<dbReference type="Gene3D" id="1.10.10.10">
    <property type="entry name" value="Winged helix-like DNA-binding domain superfamily/Winged helix DNA-binding domain"/>
    <property type="match status" value="1"/>
</dbReference>
<dbReference type="PROSITE" id="PS50995">
    <property type="entry name" value="HTH_MARR_2"/>
    <property type="match status" value="1"/>
</dbReference>
<dbReference type="Proteomes" id="UP000577408">
    <property type="component" value="Unassembled WGS sequence"/>
</dbReference>
<evidence type="ECO:0000313" key="2">
    <source>
        <dbReference type="Proteomes" id="UP000577408"/>
    </source>
</evidence>
<dbReference type="InterPro" id="IPR039422">
    <property type="entry name" value="MarR/SlyA-like"/>
</dbReference>
<dbReference type="InterPro" id="IPR036388">
    <property type="entry name" value="WH-like_DNA-bd_sf"/>
</dbReference>
<dbReference type="AlphaFoldDB" id="A0A7H0K7S8"/>
<dbReference type="SMART" id="SM00347">
    <property type="entry name" value="HTH_MARR"/>
    <property type="match status" value="1"/>
</dbReference>
<dbReference type="GO" id="GO:0003700">
    <property type="term" value="F:DNA-binding transcription factor activity"/>
    <property type="evidence" value="ECO:0007669"/>
    <property type="project" value="InterPro"/>
</dbReference>
<dbReference type="InterPro" id="IPR000835">
    <property type="entry name" value="HTH_MarR-typ"/>
</dbReference>
<name>A0A7H0K7S8_9CORY</name>
<dbReference type="GO" id="GO:0006950">
    <property type="term" value="P:response to stress"/>
    <property type="evidence" value="ECO:0007669"/>
    <property type="project" value="TreeGrafter"/>
</dbReference>
<dbReference type="InterPro" id="IPR036390">
    <property type="entry name" value="WH_DNA-bd_sf"/>
</dbReference>
<protein>
    <submittedName>
        <fullName evidence="1">MarR family transcriptional regulator</fullName>
    </submittedName>
</protein>
<gene>
    <name evidence="1" type="ORF">HMA55_06865</name>
</gene>
<dbReference type="PANTHER" id="PTHR33164:SF99">
    <property type="entry name" value="MARR FAMILY REGULATORY PROTEIN"/>
    <property type="match status" value="1"/>
</dbReference>